<dbReference type="Proteomes" id="UP000236151">
    <property type="component" value="Unassembled WGS sequence"/>
</dbReference>
<accession>A0A2K2FPW8</accession>
<dbReference type="PANTHER" id="PTHR32089:SF112">
    <property type="entry name" value="LYSOZYME-LIKE PROTEIN-RELATED"/>
    <property type="match status" value="1"/>
</dbReference>
<keyword evidence="4" id="KW-0175">Coiled coil</keyword>
<dbReference type="SMART" id="SM00283">
    <property type="entry name" value="MA"/>
    <property type="match status" value="1"/>
</dbReference>
<dbReference type="Pfam" id="PF00015">
    <property type="entry name" value="MCPsignal"/>
    <property type="match status" value="1"/>
</dbReference>
<dbReference type="InterPro" id="IPR004089">
    <property type="entry name" value="MCPsignal_dom"/>
</dbReference>
<dbReference type="EMBL" id="NIOJ01000006">
    <property type="protein sequence ID" value="PNU00794.1"/>
    <property type="molecule type" value="Genomic_DNA"/>
</dbReference>
<dbReference type="Gene3D" id="1.10.287.950">
    <property type="entry name" value="Methyl-accepting chemotaxis protein"/>
    <property type="match status" value="1"/>
</dbReference>
<keyword evidence="5" id="KW-0812">Transmembrane</keyword>
<name>A0A2K2FPW8_9CLOT</name>
<evidence type="ECO:0000259" key="6">
    <source>
        <dbReference type="PROSITE" id="PS50111"/>
    </source>
</evidence>
<dbReference type="AlphaFoldDB" id="A0A2K2FPW8"/>
<dbReference type="Gene3D" id="3.30.450.20">
    <property type="entry name" value="PAS domain"/>
    <property type="match status" value="1"/>
</dbReference>
<feature type="transmembrane region" description="Helical" evidence="5">
    <location>
        <begin position="7"/>
        <end position="23"/>
    </location>
</feature>
<dbReference type="GO" id="GO:0016020">
    <property type="term" value="C:membrane"/>
    <property type="evidence" value="ECO:0007669"/>
    <property type="project" value="InterPro"/>
</dbReference>
<dbReference type="KEGG" id="cthd:CDO33_19470"/>
<evidence type="ECO:0000256" key="1">
    <source>
        <dbReference type="ARBA" id="ARBA00023224"/>
    </source>
</evidence>
<dbReference type="InterPro" id="IPR004090">
    <property type="entry name" value="Chemotax_Me-accpt_rcpt"/>
</dbReference>
<gene>
    <name evidence="7" type="ORF">CDQ84_03835</name>
</gene>
<evidence type="ECO:0000256" key="4">
    <source>
        <dbReference type="SAM" id="Coils"/>
    </source>
</evidence>
<evidence type="ECO:0000256" key="5">
    <source>
        <dbReference type="SAM" id="Phobius"/>
    </source>
</evidence>
<dbReference type="GO" id="GO:0004888">
    <property type="term" value="F:transmembrane signaling receptor activity"/>
    <property type="evidence" value="ECO:0007669"/>
    <property type="project" value="InterPro"/>
</dbReference>
<proteinExistence type="inferred from homology"/>
<keyword evidence="5" id="KW-1133">Transmembrane helix</keyword>
<evidence type="ECO:0000313" key="7">
    <source>
        <dbReference type="EMBL" id="PNU00794.1"/>
    </source>
</evidence>
<sequence>MSNKRILMIVAMCCILVCVIFLMPFPAKLINIIIYLSMGLATGIYLIKSGSKANAQKDVSINDLKRELAKLKLELHVTSNKIWAVSEQLQINLDENNGFAQQVYAQTEEMANLNAMFNEKIHETVTEVREMIRLLEESRNTTLELESLGINSETILETSKSEILEIVSIIREIEATFRITADYMDKLSDASKNIEKILETVSHIAKQTRLLSLNATIESARAGENGKGFAVVAGEIQKLAKESEKSVEEIKSLIAAINREIAGVHKTVTENGIKVEKGVKSAVNIENKLGRIHESFHDLLAMAKKIIFLSETEARDASDVVSKICEVENLIGVAEESVESVKKAVFKQMQNIMEVAEMGSRLNDASKGLMELQDNSELEHLISESSEHSNKINDTFMLIRELAELPHIKKMDRESHRAELSRFIQNNDFIEAVWSNDAKGRFLCSIPEAGIANAKIRDWFQKSIQGEEFCSKVYISAITKSPCLTLSVPVINEDGVIAGVLGVDLKL</sequence>
<dbReference type="InterPro" id="IPR029151">
    <property type="entry name" value="Sensor-like_sf"/>
</dbReference>
<dbReference type="RefSeq" id="WP_103080410.1">
    <property type="nucleotide sequence ID" value="NZ_NIOJ01000006.1"/>
</dbReference>
<protein>
    <recommendedName>
        <fullName evidence="6">Methyl-accepting transducer domain-containing protein</fullName>
    </recommendedName>
</protein>
<evidence type="ECO:0000313" key="8">
    <source>
        <dbReference type="Proteomes" id="UP000236151"/>
    </source>
</evidence>
<feature type="domain" description="Methyl-accepting transducer" evidence="6">
    <location>
        <begin position="92"/>
        <end position="328"/>
    </location>
</feature>
<feature type="coiled-coil region" evidence="4">
    <location>
        <begin position="54"/>
        <end position="81"/>
    </location>
</feature>
<evidence type="ECO:0000256" key="3">
    <source>
        <dbReference type="PROSITE-ProRule" id="PRU00284"/>
    </source>
</evidence>
<dbReference type="OrthoDB" id="9816519at2"/>
<comment type="caution">
    <text evidence="7">The sequence shown here is derived from an EMBL/GenBank/DDBJ whole genome shotgun (WGS) entry which is preliminary data.</text>
</comment>
<keyword evidence="1 3" id="KW-0807">Transducer</keyword>
<dbReference type="GO" id="GO:0006935">
    <property type="term" value="P:chemotaxis"/>
    <property type="evidence" value="ECO:0007669"/>
    <property type="project" value="InterPro"/>
</dbReference>
<keyword evidence="5" id="KW-0472">Membrane</keyword>
<dbReference type="PROSITE" id="PS50111">
    <property type="entry name" value="CHEMOTAXIS_TRANSDUC_2"/>
    <property type="match status" value="1"/>
</dbReference>
<dbReference type="PRINTS" id="PR00260">
    <property type="entry name" value="CHEMTRNSDUCR"/>
</dbReference>
<dbReference type="SUPFAM" id="SSF103190">
    <property type="entry name" value="Sensory domain-like"/>
    <property type="match status" value="1"/>
</dbReference>
<dbReference type="PANTHER" id="PTHR32089">
    <property type="entry name" value="METHYL-ACCEPTING CHEMOTAXIS PROTEIN MCPB"/>
    <property type="match status" value="1"/>
</dbReference>
<keyword evidence="8" id="KW-1185">Reference proteome</keyword>
<reference evidence="7 8" key="1">
    <citation type="submission" date="2017-06" db="EMBL/GenBank/DDBJ databases">
        <title>Investigating the central metabolism of Clostridium thermosuccinogenes.</title>
        <authorList>
            <person name="Koendjbiharie J.G."/>
            <person name="van Kranenburg R."/>
        </authorList>
    </citation>
    <scope>NUCLEOTIDE SEQUENCE [LARGE SCALE GENOMIC DNA]</scope>
    <source>
        <strain evidence="7 8">DSM 5806</strain>
    </source>
</reference>
<comment type="similarity">
    <text evidence="2">Belongs to the methyl-accepting chemotaxis (MCP) protein family.</text>
</comment>
<dbReference type="CDD" id="cd18773">
    <property type="entry name" value="PDC1_HK_sensor"/>
    <property type="match status" value="1"/>
</dbReference>
<dbReference type="GO" id="GO:0007165">
    <property type="term" value="P:signal transduction"/>
    <property type="evidence" value="ECO:0007669"/>
    <property type="project" value="UniProtKB-KW"/>
</dbReference>
<organism evidence="7 8">
    <name type="scientific">Clostridium thermosuccinogenes</name>
    <dbReference type="NCBI Taxonomy" id="84032"/>
    <lineage>
        <taxon>Bacteria</taxon>
        <taxon>Bacillati</taxon>
        <taxon>Bacillota</taxon>
        <taxon>Clostridia</taxon>
        <taxon>Eubacteriales</taxon>
        <taxon>Clostridiaceae</taxon>
        <taxon>Clostridium</taxon>
    </lineage>
</organism>
<evidence type="ECO:0000256" key="2">
    <source>
        <dbReference type="ARBA" id="ARBA00029447"/>
    </source>
</evidence>
<dbReference type="SUPFAM" id="SSF58104">
    <property type="entry name" value="Methyl-accepting chemotaxis protein (MCP) signaling domain"/>
    <property type="match status" value="1"/>
</dbReference>